<protein>
    <recommendedName>
        <fullName evidence="5">Uronate isomerase</fullName>
        <ecNumber evidence="4">5.3.1.12</ecNumber>
    </recommendedName>
</protein>
<evidence type="ECO:0000256" key="1">
    <source>
        <dbReference type="ARBA" id="ARBA00001165"/>
    </source>
</evidence>
<evidence type="ECO:0000256" key="4">
    <source>
        <dbReference type="ARBA" id="ARBA00012546"/>
    </source>
</evidence>
<keyword evidence="6 7" id="KW-0413">Isomerase</keyword>
<dbReference type="Proteomes" id="UP000462152">
    <property type="component" value="Unassembled WGS sequence"/>
</dbReference>
<dbReference type="Gene3D" id="3.20.20.140">
    <property type="entry name" value="Metal-dependent hydrolases"/>
    <property type="match status" value="1"/>
</dbReference>
<gene>
    <name evidence="7" type="primary">uxaC</name>
    <name evidence="7" type="ORF">GMA10_06670</name>
</gene>
<dbReference type="GO" id="GO:0019698">
    <property type="term" value="P:D-galacturonate catabolic process"/>
    <property type="evidence" value="ECO:0007669"/>
    <property type="project" value="TreeGrafter"/>
</dbReference>
<proteinExistence type="inferred from homology"/>
<dbReference type="OrthoDB" id="9766564at2"/>
<organism evidence="7 8">
    <name type="scientific">Rothia koreensis</name>
    <dbReference type="NCBI Taxonomy" id="592378"/>
    <lineage>
        <taxon>Bacteria</taxon>
        <taxon>Bacillati</taxon>
        <taxon>Actinomycetota</taxon>
        <taxon>Actinomycetes</taxon>
        <taxon>Micrococcales</taxon>
        <taxon>Micrococcaceae</taxon>
        <taxon>Rothia</taxon>
    </lineage>
</organism>
<comment type="caution">
    <text evidence="7">The sequence shown here is derived from an EMBL/GenBank/DDBJ whole genome shotgun (WGS) entry which is preliminary data.</text>
</comment>
<dbReference type="InterPro" id="IPR032466">
    <property type="entry name" value="Metal_Hydrolase"/>
</dbReference>
<dbReference type="PANTHER" id="PTHR30068">
    <property type="entry name" value="URONATE ISOMERASE"/>
    <property type="match status" value="1"/>
</dbReference>
<dbReference type="Gene3D" id="1.10.2020.10">
    <property type="entry name" value="uronate isomerase, domain 2, chain A"/>
    <property type="match status" value="1"/>
</dbReference>
<dbReference type="GO" id="GO:0008880">
    <property type="term" value="F:glucuronate isomerase activity"/>
    <property type="evidence" value="ECO:0007669"/>
    <property type="project" value="UniProtKB-EC"/>
</dbReference>
<keyword evidence="8" id="KW-1185">Reference proteome</keyword>
<dbReference type="UniPathway" id="UPA00246"/>
<dbReference type="RefSeq" id="WP_129314987.1">
    <property type="nucleotide sequence ID" value="NZ_NOIQ01000003.1"/>
</dbReference>
<dbReference type="PANTHER" id="PTHR30068:SF4">
    <property type="entry name" value="URONATE ISOMERASE"/>
    <property type="match status" value="1"/>
</dbReference>
<sequence>MTQSIATHPDRLLPADPATRTIARELVEVAETLPLLSPHGHVPAEAIARNDAFPDPAALLISPDHYVYRLLNADGVNLEEVNAGTSDAADPRDVWRAFCKRWELFDGTASGYWLRRELVTVFGIDDATIDGAHADELYDRISDVLARPAFRPRQLFRDFGLEVLATTDDPLDDLSAHRQLAEDQDFAGKVLPTFRPDAYVKFWNPSFATNADRLVQEAGDGLSGYRGYLRGMENRRRHFVGNGAVSADHGVWRPEAVRLDDAEAAELFEKGISGTATEAEALRFEANMTYQFARMSADDGLTMTIHPGSYRDHSTHTVERFGPDTGNDIPFAVDFTRGLQPLLSDFGNSDDFNLVLFTLDETTFSREIAPLAGFYRAVYAGAPWWFLDEPDAMHRFRAATTGTLGFSRSSGFIDDTRAFCSIPARHDAARRVDAGFLARLVVEHRITEERARTAMVELTDTNPRKVFNL</sequence>
<dbReference type="SUPFAM" id="SSF51556">
    <property type="entry name" value="Metallo-dependent hydrolases"/>
    <property type="match status" value="1"/>
</dbReference>
<comment type="pathway">
    <text evidence="2">Carbohydrate metabolism; pentose and glucuronate interconversion.</text>
</comment>
<evidence type="ECO:0000256" key="5">
    <source>
        <dbReference type="ARBA" id="ARBA00020555"/>
    </source>
</evidence>
<dbReference type="Pfam" id="PF02614">
    <property type="entry name" value="UxaC"/>
    <property type="match status" value="1"/>
</dbReference>
<evidence type="ECO:0000313" key="7">
    <source>
        <dbReference type="EMBL" id="MUN54896.1"/>
    </source>
</evidence>
<dbReference type="AlphaFoldDB" id="A0A7K1LI97"/>
<comment type="similarity">
    <text evidence="3">Belongs to the metallo-dependent hydrolases superfamily. Uronate isomerase family.</text>
</comment>
<dbReference type="EC" id="5.3.1.12" evidence="4"/>
<dbReference type="NCBIfam" id="NF002794">
    <property type="entry name" value="PRK02925.1"/>
    <property type="match status" value="1"/>
</dbReference>
<dbReference type="EMBL" id="WOGT01000003">
    <property type="protein sequence ID" value="MUN54896.1"/>
    <property type="molecule type" value="Genomic_DNA"/>
</dbReference>
<dbReference type="InterPro" id="IPR003766">
    <property type="entry name" value="Uronate_isomerase"/>
</dbReference>
<evidence type="ECO:0000256" key="3">
    <source>
        <dbReference type="ARBA" id="ARBA00008397"/>
    </source>
</evidence>
<accession>A0A7K1LI97</accession>
<dbReference type="GO" id="GO:0042840">
    <property type="term" value="P:D-glucuronate catabolic process"/>
    <property type="evidence" value="ECO:0007669"/>
    <property type="project" value="TreeGrafter"/>
</dbReference>
<name>A0A7K1LI97_9MICC</name>
<evidence type="ECO:0000256" key="2">
    <source>
        <dbReference type="ARBA" id="ARBA00004892"/>
    </source>
</evidence>
<reference evidence="7 8" key="1">
    <citation type="submission" date="2019-12" db="EMBL/GenBank/DDBJ databases">
        <authorList>
            <person name="Li J."/>
            <person name="Shi Y."/>
            <person name="Xu G."/>
            <person name="Xiao D."/>
            <person name="Ran X."/>
        </authorList>
    </citation>
    <scope>NUCLEOTIDE SEQUENCE [LARGE SCALE GENOMIC DNA]</scope>
    <source>
        <strain evidence="7 8">JCM 15915</strain>
    </source>
</reference>
<evidence type="ECO:0000313" key="8">
    <source>
        <dbReference type="Proteomes" id="UP000462152"/>
    </source>
</evidence>
<evidence type="ECO:0000256" key="6">
    <source>
        <dbReference type="ARBA" id="ARBA00023235"/>
    </source>
</evidence>
<comment type="catalytic activity">
    <reaction evidence="1">
        <text>D-glucuronate = D-fructuronate</text>
        <dbReference type="Rhea" id="RHEA:13049"/>
        <dbReference type="ChEBI" id="CHEBI:58720"/>
        <dbReference type="ChEBI" id="CHEBI:59863"/>
        <dbReference type="EC" id="5.3.1.12"/>
    </reaction>
</comment>